<dbReference type="GO" id="GO:0051537">
    <property type="term" value="F:2 iron, 2 sulfur cluster binding"/>
    <property type="evidence" value="ECO:0007669"/>
    <property type="project" value="InterPro"/>
</dbReference>
<dbReference type="Pfam" id="PF10418">
    <property type="entry name" value="DHODB_Fe-S_bind"/>
    <property type="match status" value="1"/>
</dbReference>
<dbReference type="PANTHER" id="PTHR43513:SF3">
    <property type="entry name" value="DIHYDROOROTATE DEHYDROGENASE B (NAD(+)), ELECTRON TRANSFER SUBUNIT-RELATED"/>
    <property type="match status" value="1"/>
</dbReference>
<dbReference type="InterPro" id="IPR019480">
    <property type="entry name" value="Dihydroorotate_DH_Fe-S-bd"/>
</dbReference>
<dbReference type="PIRSF" id="PIRSF006816">
    <property type="entry name" value="Cyc3_hyd_g"/>
    <property type="match status" value="1"/>
</dbReference>
<gene>
    <name evidence="3" type="ORF">S01H1_53457</name>
</gene>
<organism evidence="3">
    <name type="scientific">marine sediment metagenome</name>
    <dbReference type="NCBI Taxonomy" id="412755"/>
    <lineage>
        <taxon>unclassified sequences</taxon>
        <taxon>metagenomes</taxon>
        <taxon>ecological metagenomes</taxon>
    </lineage>
</organism>
<evidence type="ECO:0000259" key="2">
    <source>
        <dbReference type="Pfam" id="PF10418"/>
    </source>
</evidence>
<reference evidence="3" key="1">
    <citation type="journal article" date="2014" name="Front. Microbiol.">
        <title>High frequency of phylogenetically diverse reductive dehalogenase-homologous genes in deep subseafloor sedimentary metagenomes.</title>
        <authorList>
            <person name="Kawai M."/>
            <person name="Futagami T."/>
            <person name="Toyoda A."/>
            <person name="Takaki Y."/>
            <person name="Nishi S."/>
            <person name="Hori S."/>
            <person name="Arai W."/>
            <person name="Tsubouchi T."/>
            <person name="Morono Y."/>
            <person name="Uchiyama I."/>
            <person name="Ito T."/>
            <person name="Fujiyama A."/>
            <person name="Inagaki F."/>
            <person name="Takami H."/>
        </authorList>
    </citation>
    <scope>NUCLEOTIDE SEQUENCE</scope>
    <source>
        <strain evidence="3">Expedition CK06-06</strain>
    </source>
</reference>
<dbReference type="GO" id="GO:0016491">
    <property type="term" value="F:oxidoreductase activity"/>
    <property type="evidence" value="ECO:0007669"/>
    <property type="project" value="InterPro"/>
</dbReference>
<dbReference type="Gene3D" id="3.40.50.80">
    <property type="entry name" value="Nucleotide-binding domain of ferredoxin-NADP reductase (FNR) module"/>
    <property type="match status" value="1"/>
</dbReference>
<dbReference type="InterPro" id="IPR039261">
    <property type="entry name" value="FNR_nucleotide-bd"/>
</dbReference>
<evidence type="ECO:0000259" key="1">
    <source>
        <dbReference type="Pfam" id="PF00175"/>
    </source>
</evidence>
<dbReference type="Pfam" id="PF00175">
    <property type="entry name" value="NAD_binding_1"/>
    <property type="match status" value="1"/>
</dbReference>
<dbReference type="AlphaFoldDB" id="X0XH82"/>
<evidence type="ECO:0008006" key="4">
    <source>
        <dbReference type="Google" id="ProtNLM"/>
    </source>
</evidence>
<comment type="caution">
    <text evidence="3">The sequence shown here is derived from an EMBL/GenBank/DDBJ whole genome shotgun (WGS) entry which is preliminary data.</text>
</comment>
<evidence type="ECO:0000313" key="3">
    <source>
        <dbReference type="EMBL" id="GAG24316.1"/>
    </source>
</evidence>
<dbReference type="CDD" id="cd06219">
    <property type="entry name" value="DHOD_e_trans_like1"/>
    <property type="match status" value="1"/>
</dbReference>
<feature type="non-terminal residue" evidence="3">
    <location>
        <position position="1"/>
    </location>
</feature>
<dbReference type="SUPFAM" id="SSF52343">
    <property type="entry name" value="Ferredoxin reductase-like, C-terminal NADP-linked domain"/>
    <property type="match status" value="1"/>
</dbReference>
<dbReference type="EMBL" id="BARS01034619">
    <property type="protein sequence ID" value="GAG24316.1"/>
    <property type="molecule type" value="Genomic_DNA"/>
</dbReference>
<dbReference type="PANTHER" id="PTHR43513">
    <property type="entry name" value="DIHYDROOROTATE DEHYDROGENASE B (NAD(+)), ELECTRON TRANSFER SUBUNIT"/>
    <property type="match status" value="1"/>
</dbReference>
<dbReference type="GO" id="GO:0050660">
    <property type="term" value="F:flavin adenine dinucleotide binding"/>
    <property type="evidence" value="ECO:0007669"/>
    <property type="project" value="InterPro"/>
</dbReference>
<name>X0XH82_9ZZZZ</name>
<accession>X0XH82</accession>
<dbReference type="GO" id="GO:0006221">
    <property type="term" value="P:pyrimidine nucleotide biosynthetic process"/>
    <property type="evidence" value="ECO:0007669"/>
    <property type="project" value="InterPro"/>
</dbReference>
<dbReference type="InterPro" id="IPR012165">
    <property type="entry name" value="Cyt_c3_hydrogenase_gsu"/>
</dbReference>
<dbReference type="NCBIfam" id="NF004862">
    <property type="entry name" value="PRK06222.1"/>
    <property type="match status" value="1"/>
</dbReference>
<dbReference type="Gene3D" id="2.40.30.10">
    <property type="entry name" value="Translation factors"/>
    <property type="match status" value="1"/>
</dbReference>
<feature type="domain" description="Dihydroorotate dehydrogenase electron transfer subunit iron-sulphur cluster binding" evidence="2">
    <location>
        <begin position="174"/>
        <end position="210"/>
    </location>
</feature>
<sequence length="231" mass="25868">VLRVNETGERIPLTIADFTKKTITLVILVVGKTTEELTKLRKNDSILDLAGPLGNKSEIKQYGSVCLIGGGLGIAPIYPIAKALKKENDITIILGAKSKNYLFWEDKFKQLTKNVIICTDDGSKGKHGFVSKVLKKLMEERRFEMVITIGPPIMMKVIADLTRDRMRTKVSLNPLMVDGIGMCGGCRVVIDGKIRFTCSDGPEFDAHKVDWNELITRNKTYLDEEELCKRH</sequence>
<dbReference type="InterPro" id="IPR001433">
    <property type="entry name" value="OxRdtase_FAD/NAD-bd"/>
</dbReference>
<dbReference type="InterPro" id="IPR050353">
    <property type="entry name" value="PyrK_electron_transfer"/>
</dbReference>
<proteinExistence type="predicted"/>
<protein>
    <recommendedName>
        <fullName evidence="4">FAD-binding FR-type domain-containing protein</fullName>
    </recommendedName>
</protein>
<feature type="domain" description="Oxidoreductase FAD/NAD(P)-binding" evidence="1">
    <location>
        <begin position="67"/>
        <end position="158"/>
    </location>
</feature>